<dbReference type="PROSITE" id="PS00629">
    <property type="entry name" value="IMP_1"/>
    <property type="match status" value="1"/>
</dbReference>
<feature type="binding site" evidence="8">
    <location>
        <position position="129"/>
    </location>
    <ligand>
        <name>Mg(2+)</name>
        <dbReference type="ChEBI" id="CHEBI:18420"/>
        <label>1</label>
        <note>catalytic</note>
    </ligand>
</feature>
<evidence type="ECO:0000256" key="7">
    <source>
        <dbReference type="ARBA" id="ARBA00022842"/>
    </source>
</evidence>
<dbReference type="GO" id="GO:0046872">
    <property type="term" value="F:metal ion binding"/>
    <property type="evidence" value="ECO:0007669"/>
    <property type="project" value="UniProtKB-KW"/>
</dbReference>
<dbReference type="GO" id="GO:0007165">
    <property type="term" value="P:signal transduction"/>
    <property type="evidence" value="ECO:0007669"/>
    <property type="project" value="TreeGrafter"/>
</dbReference>
<reference evidence="9 10" key="1">
    <citation type="journal article" date="2013" name="Curr. Biol.">
        <title>The Genome of the Foraminiferan Reticulomyxa filosa.</title>
        <authorList>
            <person name="Glockner G."/>
            <person name="Hulsmann N."/>
            <person name="Schleicher M."/>
            <person name="Noegel A.A."/>
            <person name="Eichinger L."/>
            <person name="Gallinger C."/>
            <person name="Pawlowski J."/>
            <person name="Sierra R."/>
            <person name="Euteneuer U."/>
            <person name="Pillet L."/>
            <person name="Moustafa A."/>
            <person name="Platzer M."/>
            <person name="Groth M."/>
            <person name="Szafranski K."/>
            <person name="Schliwa M."/>
        </authorList>
    </citation>
    <scope>NUCLEOTIDE SEQUENCE [LARGE SCALE GENOMIC DNA]</scope>
</reference>
<name>X6NUP5_RETFI</name>
<accession>X6NUP5</accession>
<dbReference type="Pfam" id="PF00459">
    <property type="entry name" value="Inositol_P"/>
    <property type="match status" value="1"/>
</dbReference>
<dbReference type="EMBL" id="ASPP01005715">
    <property type="protein sequence ID" value="ETO30025.1"/>
    <property type="molecule type" value="Genomic_DNA"/>
</dbReference>
<dbReference type="AlphaFoldDB" id="X6NUP5"/>
<evidence type="ECO:0000313" key="10">
    <source>
        <dbReference type="Proteomes" id="UP000023152"/>
    </source>
</evidence>
<dbReference type="GO" id="GO:0008934">
    <property type="term" value="F:inositol monophosphate 1-phosphatase activity"/>
    <property type="evidence" value="ECO:0007669"/>
    <property type="project" value="InterPro"/>
</dbReference>
<dbReference type="InterPro" id="IPR000760">
    <property type="entry name" value="Inositol_monophosphatase-like"/>
</dbReference>
<sequence>MHLKITIGFLHKTPKEIQIFENQNFLYIIYNPRIDYHKKKEMSKLTKVSNGPGVSLPKDIDEWLALAKESAISAGKLIKQYIDDRNFKKASVNYKSNTADLVTAVDVKCEALITEKIKSRFPTHQIIGEESQEDPTKYNITDEPTWFIDPIDGTTNFMHGLPHVCVSIGLKIRKVSVLGVVHLPVLNDTYTAILGKGSYLNDKVRLRVSDVTTLTSALLLTEYGYDRTTKGVQGQLDKVQKLLLSKVQGIRSLGSCAINMCQVAAGRADLYYEGRNEQYGPKPWDVVASEVIAQEAGALVLLPEGDTFDCTKGRVLCVNGTKLRDEFLNLQLKPFFIQIFVNWFSKLLEKKIKILTPFAVVKVFWKSYSFEGICVIQASHFDIYQDLKLILSLSDKSNSKIQVEISLEKRRNYWRDETEQTSLVKSAKLKVETVRKT</sequence>
<proteinExistence type="inferred from homology"/>
<dbReference type="OrthoDB" id="10254945at2759"/>
<dbReference type="InterPro" id="IPR033942">
    <property type="entry name" value="IMPase"/>
</dbReference>
<dbReference type="SUPFAM" id="SSF56655">
    <property type="entry name" value="Carbohydrate phosphatase"/>
    <property type="match status" value="1"/>
</dbReference>
<evidence type="ECO:0000256" key="2">
    <source>
        <dbReference type="ARBA" id="ARBA00001946"/>
    </source>
</evidence>
<feature type="binding site" evidence="8">
    <location>
        <position position="149"/>
    </location>
    <ligand>
        <name>Mg(2+)</name>
        <dbReference type="ChEBI" id="CHEBI:18420"/>
        <label>1</label>
        <note>catalytic</note>
    </ligand>
</feature>
<organism evidence="9 10">
    <name type="scientific">Reticulomyxa filosa</name>
    <dbReference type="NCBI Taxonomy" id="46433"/>
    <lineage>
        <taxon>Eukaryota</taxon>
        <taxon>Sar</taxon>
        <taxon>Rhizaria</taxon>
        <taxon>Retaria</taxon>
        <taxon>Foraminifera</taxon>
        <taxon>Monothalamids</taxon>
        <taxon>Reticulomyxidae</taxon>
        <taxon>Reticulomyxa</taxon>
    </lineage>
</organism>
<dbReference type="CDD" id="cd01639">
    <property type="entry name" value="IMPase"/>
    <property type="match status" value="1"/>
</dbReference>
<comment type="similarity">
    <text evidence="3">Belongs to the inositol monophosphatase superfamily.</text>
</comment>
<dbReference type="PANTHER" id="PTHR20854:SF4">
    <property type="entry name" value="INOSITOL-1-MONOPHOSPHATASE-RELATED"/>
    <property type="match status" value="1"/>
</dbReference>
<keyword evidence="5 8" id="KW-0479">Metal-binding</keyword>
<keyword evidence="10" id="KW-1185">Reference proteome</keyword>
<evidence type="ECO:0000256" key="6">
    <source>
        <dbReference type="ARBA" id="ARBA00022801"/>
    </source>
</evidence>
<dbReference type="Proteomes" id="UP000023152">
    <property type="component" value="Unassembled WGS sequence"/>
</dbReference>
<feature type="binding site" evidence="8">
    <location>
        <position position="152"/>
    </location>
    <ligand>
        <name>Mg(2+)</name>
        <dbReference type="ChEBI" id="CHEBI:18420"/>
        <label>1</label>
        <note>catalytic</note>
    </ligand>
</feature>
<keyword evidence="7 8" id="KW-0460">Magnesium</keyword>
<dbReference type="PRINTS" id="PR00377">
    <property type="entry name" value="IMPHPHTASES"/>
</dbReference>
<dbReference type="Gene3D" id="3.30.540.10">
    <property type="entry name" value="Fructose-1,6-Bisphosphatase, subunit A, domain 1"/>
    <property type="match status" value="1"/>
</dbReference>
<protein>
    <recommendedName>
        <fullName evidence="4">inositol-phosphate phosphatase</fullName>
        <ecNumber evidence="4">3.1.3.25</ecNumber>
    </recommendedName>
</protein>
<dbReference type="PANTHER" id="PTHR20854">
    <property type="entry name" value="INOSITOL MONOPHOSPHATASE"/>
    <property type="match status" value="1"/>
</dbReference>
<evidence type="ECO:0000256" key="4">
    <source>
        <dbReference type="ARBA" id="ARBA00013106"/>
    </source>
</evidence>
<evidence type="ECO:0000256" key="1">
    <source>
        <dbReference type="ARBA" id="ARBA00001033"/>
    </source>
</evidence>
<feature type="binding site" evidence="8">
    <location>
        <position position="151"/>
    </location>
    <ligand>
        <name>Mg(2+)</name>
        <dbReference type="ChEBI" id="CHEBI:18420"/>
        <label>1</label>
        <note>catalytic</note>
    </ligand>
</feature>
<comment type="caution">
    <text evidence="9">The sequence shown here is derived from an EMBL/GenBank/DDBJ whole genome shotgun (WGS) entry which is preliminary data.</text>
</comment>
<feature type="binding site" evidence="8">
    <location>
        <position position="285"/>
    </location>
    <ligand>
        <name>Mg(2+)</name>
        <dbReference type="ChEBI" id="CHEBI:18420"/>
        <label>1</label>
        <note>catalytic</note>
    </ligand>
</feature>
<evidence type="ECO:0000256" key="3">
    <source>
        <dbReference type="ARBA" id="ARBA00009759"/>
    </source>
</evidence>
<evidence type="ECO:0000256" key="5">
    <source>
        <dbReference type="ARBA" id="ARBA00022723"/>
    </source>
</evidence>
<evidence type="ECO:0000313" key="9">
    <source>
        <dbReference type="EMBL" id="ETO30025.1"/>
    </source>
</evidence>
<evidence type="ECO:0000256" key="8">
    <source>
        <dbReference type="PIRSR" id="PIRSR600760-2"/>
    </source>
</evidence>
<dbReference type="FunFam" id="3.30.540.10:FF:000004">
    <property type="entry name" value="Inositol-1-monophosphatase"/>
    <property type="match status" value="1"/>
</dbReference>
<dbReference type="GO" id="GO:0006020">
    <property type="term" value="P:inositol metabolic process"/>
    <property type="evidence" value="ECO:0007669"/>
    <property type="project" value="TreeGrafter"/>
</dbReference>
<comment type="cofactor">
    <cofactor evidence="2 8">
        <name>Mg(2+)</name>
        <dbReference type="ChEBI" id="CHEBI:18420"/>
    </cofactor>
</comment>
<dbReference type="EC" id="3.1.3.25" evidence="4"/>
<dbReference type="Gene3D" id="3.40.190.80">
    <property type="match status" value="1"/>
</dbReference>
<dbReference type="InterPro" id="IPR020583">
    <property type="entry name" value="Inositol_monoP_metal-BS"/>
</dbReference>
<comment type="catalytic activity">
    <reaction evidence="1">
        <text>a myo-inositol phosphate + H2O = myo-inositol + phosphate</text>
        <dbReference type="Rhea" id="RHEA:24056"/>
        <dbReference type="ChEBI" id="CHEBI:15377"/>
        <dbReference type="ChEBI" id="CHEBI:17268"/>
        <dbReference type="ChEBI" id="CHEBI:43474"/>
        <dbReference type="ChEBI" id="CHEBI:84139"/>
        <dbReference type="EC" id="3.1.3.25"/>
    </reaction>
</comment>
<gene>
    <name evidence="9" type="ORF">RFI_07095</name>
</gene>
<keyword evidence="6" id="KW-0378">Hydrolase</keyword>